<evidence type="ECO:0000256" key="4">
    <source>
        <dbReference type="PIRSR" id="PIRSR606118-50"/>
    </source>
</evidence>
<dbReference type="PROSITE" id="PS51736">
    <property type="entry name" value="RECOMBINASES_3"/>
    <property type="match status" value="1"/>
</dbReference>
<accession>A0A4R3JRS4</accession>
<dbReference type="Pfam" id="PF07508">
    <property type="entry name" value="Recombinase"/>
    <property type="match status" value="1"/>
</dbReference>
<evidence type="ECO:0000259" key="7">
    <source>
        <dbReference type="PROSITE" id="PS51736"/>
    </source>
</evidence>
<reference evidence="10 11" key="2">
    <citation type="submission" date="2019-03" db="EMBL/GenBank/DDBJ databases">
        <title>Genomic Encyclopedia of Type Strains, Phase IV (KMG-IV): sequencing the most valuable type-strain genomes for metagenomic binning, comparative biology and taxonomic classification.</title>
        <authorList>
            <person name="Goeker M."/>
        </authorList>
    </citation>
    <scope>NUCLEOTIDE SEQUENCE [LARGE SCALE GENOMIC DNA]</scope>
    <source>
        <strain evidence="10 11">DSM 103426</strain>
    </source>
</reference>
<dbReference type="InterPro" id="IPR025827">
    <property type="entry name" value="Zn_ribbon_recom_dom"/>
</dbReference>
<dbReference type="Pfam" id="PF00239">
    <property type="entry name" value="Resolvase"/>
    <property type="match status" value="1"/>
</dbReference>
<protein>
    <submittedName>
        <fullName evidence="10">DNA invertase Pin-like site-specific DNA recombinase</fullName>
    </submittedName>
    <submittedName>
        <fullName evidence="9">Resolvase</fullName>
    </submittedName>
</protein>
<dbReference type="PANTHER" id="PTHR30461:SF23">
    <property type="entry name" value="DNA RECOMBINASE-RELATED"/>
    <property type="match status" value="1"/>
</dbReference>
<dbReference type="PROSITE" id="PS00397">
    <property type="entry name" value="RECOMBINASES_1"/>
    <property type="match status" value="1"/>
</dbReference>
<keyword evidence="3" id="KW-0233">DNA recombination</keyword>
<organism evidence="10 11">
    <name type="scientific">Faecalimonas umbilicata</name>
    <dbReference type="NCBI Taxonomy" id="1912855"/>
    <lineage>
        <taxon>Bacteria</taxon>
        <taxon>Bacillati</taxon>
        <taxon>Bacillota</taxon>
        <taxon>Clostridia</taxon>
        <taxon>Lachnospirales</taxon>
        <taxon>Lachnospiraceae</taxon>
        <taxon>Faecalimonas</taxon>
    </lineage>
</organism>
<dbReference type="PANTHER" id="PTHR30461">
    <property type="entry name" value="DNA-INVERTASE FROM LAMBDOID PROPHAGE"/>
    <property type="match status" value="1"/>
</dbReference>
<gene>
    <name evidence="9" type="primary">ccrB</name>
    <name evidence="10" type="ORF">EDD74_103140</name>
    <name evidence="9" type="ORF">FAEUMB_24370</name>
</gene>
<dbReference type="InterPro" id="IPR011109">
    <property type="entry name" value="DNA_bind_recombinase_dom"/>
</dbReference>
<evidence type="ECO:0000256" key="5">
    <source>
        <dbReference type="PROSITE-ProRule" id="PRU10137"/>
    </source>
</evidence>
<evidence type="ECO:0000313" key="11">
    <source>
        <dbReference type="Proteomes" id="UP000294613"/>
    </source>
</evidence>
<dbReference type="EMBL" id="SLZV01000003">
    <property type="protein sequence ID" value="TCS69689.1"/>
    <property type="molecule type" value="Genomic_DNA"/>
</dbReference>
<name>A0A4R3JRS4_9FIRM</name>
<dbReference type="CDD" id="cd00338">
    <property type="entry name" value="Ser_Recombinase"/>
    <property type="match status" value="1"/>
</dbReference>
<keyword evidence="6" id="KW-0175">Coiled coil</keyword>
<evidence type="ECO:0000256" key="6">
    <source>
        <dbReference type="SAM" id="Coils"/>
    </source>
</evidence>
<dbReference type="InterPro" id="IPR006119">
    <property type="entry name" value="Resolv_N"/>
</dbReference>
<dbReference type="AlphaFoldDB" id="A0A4R3JRS4"/>
<reference evidence="9 12" key="1">
    <citation type="journal article" date="2018" name="Int. J. Syst. Evol. Microbiol.">
        <title>Draft Genome Sequence of Faecalimonas umbilicata JCM 30896T, an Acetate-Producing Bacterium Isolated from Human Feces.</title>
        <authorList>
            <person name="Sakamoto M."/>
            <person name="Ikeyama N."/>
            <person name="Yuki M."/>
            <person name="Ohkuma M."/>
        </authorList>
    </citation>
    <scope>NUCLEOTIDE SEQUENCE [LARGE SCALE GENOMIC DNA]</scope>
    <source>
        <strain evidence="9 12">EGH7</strain>
    </source>
</reference>
<evidence type="ECO:0000259" key="8">
    <source>
        <dbReference type="PROSITE" id="PS51737"/>
    </source>
</evidence>
<keyword evidence="12" id="KW-1185">Reference proteome</keyword>
<feature type="domain" description="Recombinase" evidence="8">
    <location>
        <begin position="159"/>
        <end position="280"/>
    </location>
</feature>
<dbReference type="GO" id="GO:0003677">
    <property type="term" value="F:DNA binding"/>
    <property type="evidence" value="ECO:0007669"/>
    <property type="project" value="UniProtKB-KW"/>
</dbReference>
<dbReference type="Proteomes" id="UP000294613">
    <property type="component" value="Unassembled WGS sequence"/>
</dbReference>
<dbReference type="InterPro" id="IPR038109">
    <property type="entry name" value="DNA_bind_recomb_sf"/>
</dbReference>
<dbReference type="Pfam" id="PF13408">
    <property type="entry name" value="Zn_ribbon_recom"/>
    <property type="match status" value="1"/>
</dbReference>
<dbReference type="GO" id="GO:0015074">
    <property type="term" value="P:DNA integration"/>
    <property type="evidence" value="ECO:0007669"/>
    <property type="project" value="UniProtKB-KW"/>
</dbReference>
<dbReference type="SMART" id="SM00857">
    <property type="entry name" value="Resolvase"/>
    <property type="match status" value="1"/>
</dbReference>
<comment type="caution">
    <text evidence="10">The sequence shown here is derived from an EMBL/GenBank/DDBJ whole genome shotgun (WGS) entry which is preliminary data.</text>
</comment>
<feature type="active site" description="O-(5'-phospho-DNA)-serine intermediate" evidence="4 5">
    <location>
        <position position="11"/>
    </location>
</feature>
<sequence length="494" mass="57483">MKIGALYVRVSTHNQDELSPHAQIRLGKEFAQKNNITIPEEYIFMESISGRKAEKRYDFQRMIGLAKTKPRPFSVIIVWKYSRFARNQEESIVYKSLLRRQCGIDVLSVSEPLVDGPFGSLIERIIEWMDEYYSIRLSDEVKRGMTEKALRGGYQARPPLGYKITERGKPPVIVPEEAAIIRIIFQKYVEECCGCFEIARFLNQLGYRTSRKEPFERRSIEYILQNPTYCGMIRWNRTTSETNEIKEEKDWIIANGQHEAIISKELFDRAQQRLHSAHIPKGARPSSTYHHWLGGLLKCPVCGRTMIAKTMYRKSNGEAYSYFVCYGVIKGKCAAKNSVSSLLLEPVVLQALQDVFHTKEITYMKREPTRKQEMVDERKLLSEQLKQLEQKEKRIKAAYQNGIDTLEEYKENKEILRNEQKQLELLLCNCQPSSPANFPQKEQACQKLHTICDVLFSETFSDSQKNEVLRSIIQKMVYDKPQDVLTIYYHLPDS</sequence>
<evidence type="ECO:0000313" key="9">
    <source>
        <dbReference type="EMBL" id="GBU05896.1"/>
    </source>
</evidence>
<keyword evidence="1" id="KW-0229">DNA integration</keyword>
<dbReference type="InterPro" id="IPR050639">
    <property type="entry name" value="SSR_resolvase"/>
</dbReference>
<evidence type="ECO:0000256" key="3">
    <source>
        <dbReference type="ARBA" id="ARBA00023172"/>
    </source>
</evidence>
<dbReference type="GO" id="GO:0000150">
    <property type="term" value="F:DNA strand exchange activity"/>
    <property type="evidence" value="ECO:0007669"/>
    <property type="project" value="InterPro"/>
</dbReference>
<evidence type="ECO:0000313" key="10">
    <source>
        <dbReference type="EMBL" id="TCS69689.1"/>
    </source>
</evidence>
<dbReference type="EMBL" id="BHEO01000008">
    <property type="protein sequence ID" value="GBU05896.1"/>
    <property type="molecule type" value="Genomic_DNA"/>
</dbReference>
<dbReference type="RefSeq" id="WP_116442078.1">
    <property type="nucleotide sequence ID" value="NZ_BHEO01000008.1"/>
</dbReference>
<dbReference type="SUPFAM" id="SSF53041">
    <property type="entry name" value="Resolvase-like"/>
    <property type="match status" value="1"/>
</dbReference>
<dbReference type="InterPro" id="IPR006118">
    <property type="entry name" value="Recombinase_CS"/>
</dbReference>
<evidence type="ECO:0000256" key="2">
    <source>
        <dbReference type="ARBA" id="ARBA00023125"/>
    </source>
</evidence>
<dbReference type="Gene3D" id="3.40.50.1390">
    <property type="entry name" value="Resolvase, N-terminal catalytic domain"/>
    <property type="match status" value="1"/>
</dbReference>
<dbReference type="Proteomes" id="UP000702954">
    <property type="component" value="Unassembled WGS sequence"/>
</dbReference>
<dbReference type="PROSITE" id="PS51737">
    <property type="entry name" value="RECOMBINASE_DNA_BIND"/>
    <property type="match status" value="1"/>
</dbReference>
<dbReference type="Gene3D" id="3.90.1750.20">
    <property type="entry name" value="Putative Large Serine Recombinase, Chain B, Domain 2"/>
    <property type="match status" value="1"/>
</dbReference>
<feature type="domain" description="Resolvase/invertase-type recombinase catalytic" evidence="7">
    <location>
        <begin position="3"/>
        <end position="152"/>
    </location>
</feature>
<proteinExistence type="predicted"/>
<dbReference type="InterPro" id="IPR036162">
    <property type="entry name" value="Resolvase-like_N_sf"/>
</dbReference>
<feature type="coiled-coil region" evidence="6">
    <location>
        <begin position="371"/>
        <end position="426"/>
    </location>
</feature>
<evidence type="ECO:0000256" key="1">
    <source>
        <dbReference type="ARBA" id="ARBA00022908"/>
    </source>
</evidence>
<evidence type="ECO:0000313" key="12">
    <source>
        <dbReference type="Proteomes" id="UP000702954"/>
    </source>
</evidence>
<keyword evidence="2" id="KW-0238">DNA-binding</keyword>